<accession>A0A0C3QUE1</accession>
<name>A0A0C3QUE1_9AGAM</name>
<organism evidence="1 2">
    <name type="scientific">Tulasnella calospora MUT 4182</name>
    <dbReference type="NCBI Taxonomy" id="1051891"/>
    <lineage>
        <taxon>Eukaryota</taxon>
        <taxon>Fungi</taxon>
        <taxon>Dikarya</taxon>
        <taxon>Basidiomycota</taxon>
        <taxon>Agaricomycotina</taxon>
        <taxon>Agaricomycetes</taxon>
        <taxon>Cantharellales</taxon>
        <taxon>Tulasnellaceae</taxon>
        <taxon>Tulasnella</taxon>
    </lineage>
</organism>
<keyword evidence="2" id="KW-1185">Reference proteome</keyword>
<evidence type="ECO:0000313" key="2">
    <source>
        <dbReference type="Proteomes" id="UP000054248"/>
    </source>
</evidence>
<evidence type="ECO:0000313" key="1">
    <source>
        <dbReference type="EMBL" id="KIO32996.1"/>
    </source>
</evidence>
<gene>
    <name evidence="1" type="ORF">M407DRAFT_241220</name>
</gene>
<dbReference type="EMBL" id="KN822951">
    <property type="protein sequence ID" value="KIO32996.1"/>
    <property type="molecule type" value="Genomic_DNA"/>
</dbReference>
<dbReference type="AlphaFoldDB" id="A0A0C3QUE1"/>
<reference evidence="1 2" key="1">
    <citation type="submission" date="2014-04" db="EMBL/GenBank/DDBJ databases">
        <authorList>
            <consortium name="DOE Joint Genome Institute"/>
            <person name="Kuo A."/>
            <person name="Girlanda M."/>
            <person name="Perotto S."/>
            <person name="Kohler A."/>
            <person name="Nagy L.G."/>
            <person name="Floudas D."/>
            <person name="Copeland A."/>
            <person name="Barry K.W."/>
            <person name="Cichocki N."/>
            <person name="Veneault-Fourrey C."/>
            <person name="LaButti K."/>
            <person name="Lindquist E.A."/>
            <person name="Lipzen A."/>
            <person name="Lundell T."/>
            <person name="Morin E."/>
            <person name="Murat C."/>
            <person name="Sun H."/>
            <person name="Tunlid A."/>
            <person name="Henrissat B."/>
            <person name="Grigoriev I.V."/>
            <person name="Hibbett D.S."/>
            <person name="Martin F."/>
            <person name="Nordberg H.P."/>
            <person name="Cantor M.N."/>
            <person name="Hua S.X."/>
        </authorList>
    </citation>
    <scope>NUCLEOTIDE SEQUENCE [LARGE SCALE GENOMIC DNA]</scope>
    <source>
        <strain evidence="1 2">MUT 4182</strain>
    </source>
</reference>
<sequence length="53" mass="6217">MPARLERIEFVEGDEPTERGNDYLDAERLVLEILDALDDDAELWWRGKRISKA</sequence>
<dbReference type="HOGENOM" id="CLU_3070390_0_0_1"/>
<proteinExistence type="predicted"/>
<protein>
    <submittedName>
        <fullName evidence="1">Uncharacterized protein</fullName>
    </submittedName>
</protein>
<reference evidence="2" key="2">
    <citation type="submission" date="2015-01" db="EMBL/GenBank/DDBJ databases">
        <title>Evolutionary Origins and Diversification of the Mycorrhizal Mutualists.</title>
        <authorList>
            <consortium name="DOE Joint Genome Institute"/>
            <consortium name="Mycorrhizal Genomics Consortium"/>
            <person name="Kohler A."/>
            <person name="Kuo A."/>
            <person name="Nagy L.G."/>
            <person name="Floudas D."/>
            <person name="Copeland A."/>
            <person name="Barry K.W."/>
            <person name="Cichocki N."/>
            <person name="Veneault-Fourrey C."/>
            <person name="LaButti K."/>
            <person name="Lindquist E.A."/>
            <person name="Lipzen A."/>
            <person name="Lundell T."/>
            <person name="Morin E."/>
            <person name="Murat C."/>
            <person name="Riley R."/>
            <person name="Ohm R."/>
            <person name="Sun H."/>
            <person name="Tunlid A."/>
            <person name="Henrissat B."/>
            <person name="Grigoriev I.V."/>
            <person name="Hibbett D.S."/>
            <person name="Martin F."/>
        </authorList>
    </citation>
    <scope>NUCLEOTIDE SEQUENCE [LARGE SCALE GENOMIC DNA]</scope>
    <source>
        <strain evidence="2">MUT 4182</strain>
    </source>
</reference>
<dbReference type="Proteomes" id="UP000054248">
    <property type="component" value="Unassembled WGS sequence"/>
</dbReference>